<dbReference type="Gene3D" id="3.30.420.10">
    <property type="entry name" value="Ribonuclease H-like superfamily/Ribonuclease H"/>
    <property type="match status" value="1"/>
</dbReference>
<dbReference type="Proteomes" id="UP000230159">
    <property type="component" value="Unassembled WGS sequence"/>
</dbReference>
<dbReference type="InterPro" id="IPR036397">
    <property type="entry name" value="RNaseH_sf"/>
</dbReference>
<dbReference type="PANTHER" id="PTHR10948">
    <property type="entry name" value="TRANSPOSASE"/>
    <property type="match status" value="1"/>
</dbReference>
<dbReference type="InterPro" id="IPR025246">
    <property type="entry name" value="IS30-like_HTH"/>
</dbReference>
<dbReference type="GO" id="GO:0006313">
    <property type="term" value="P:DNA transposition"/>
    <property type="evidence" value="ECO:0007669"/>
    <property type="project" value="InterPro"/>
</dbReference>
<evidence type="ECO:0000259" key="6">
    <source>
        <dbReference type="PROSITE" id="PS50994"/>
    </source>
</evidence>
<dbReference type="GO" id="GO:0005829">
    <property type="term" value="C:cytosol"/>
    <property type="evidence" value="ECO:0007669"/>
    <property type="project" value="TreeGrafter"/>
</dbReference>
<dbReference type="EMBL" id="PCTN01000123">
    <property type="protein sequence ID" value="PIP75618.1"/>
    <property type="molecule type" value="Genomic_DNA"/>
</dbReference>
<keyword evidence="5" id="KW-0233">DNA recombination</keyword>
<reference evidence="7 8" key="1">
    <citation type="submission" date="2017-09" db="EMBL/GenBank/DDBJ databases">
        <title>Depth-based differentiation of microbial function through sediment-hosted aquifers and enrichment of novel symbionts in the deep terrestrial subsurface.</title>
        <authorList>
            <person name="Probst A.J."/>
            <person name="Ladd B."/>
            <person name="Jarett J.K."/>
            <person name="Geller-Mcgrath D.E."/>
            <person name="Sieber C.M."/>
            <person name="Emerson J.B."/>
            <person name="Anantharaman K."/>
            <person name="Thomas B.C."/>
            <person name="Malmstrom R."/>
            <person name="Stieglmeier M."/>
            <person name="Klingl A."/>
            <person name="Woyke T."/>
            <person name="Ryan C.M."/>
            <person name="Banfield J.F."/>
        </authorList>
    </citation>
    <scope>NUCLEOTIDE SEQUENCE [LARGE SCALE GENOMIC DNA]</scope>
    <source>
        <strain evidence="7">CG22_combo_CG10-13_8_21_14_all_39_9</strain>
    </source>
</reference>
<gene>
    <name evidence="7" type="ORF">COW86_02750</name>
</gene>
<dbReference type="InterPro" id="IPR012337">
    <property type="entry name" value="RNaseH-like_sf"/>
</dbReference>
<dbReference type="InterPro" id="IPR051917">
    <property type="entry name" value="Transposase-Integrase"/>
</dbReference>
<evidence type="ECO:0000256" key="1">
    <source>
        <dbReference type="ARBA" id="ARBA00002190"/>
    </source>
</evidence>
<sequence>MKKEYHRLTLAEREEISKGLWADENFSQIAGRIGFNPSAVSREVNGNVKRKRRSYSAIKAQERTNSNNLKRGRKKKLETNEPLKDYVYQKLKTEWSPEEIAKRLKMDYPDNRSMRISHESIYKHIYCLPRGELKKELMKGLRQERKLRQPRKYAHYRKQRIKDIVSISERPKEAEDRIVPGHWEGDLMIGKQQNSALGTLVERTTRLTLLVPLKKKDAFAVRMAFAKSFKQISKQFKKTLTYDRGTEMSEHKLFTDNTKIQVYFADPSSPWQRGTNENTNGLIRQYFPKGTDFRKVAVKDIKEAERRLNSRPRKVLDFYTPSEKFYELITGQKCALET</sequence>
<evidence type="ECO:0000256" key="4">
    <source>
        <dbReference type="ARBA" id="ARBA00023125"/>
    </source>
</evidence>
<dbReference type="PANTHER" id="PTHR10948:SF23">
    <property type="entry name" value="TRANSPOSASE INSI FOR INSERTION SEQUENCE ELEMENT IS30A-RELATED"/>
    <property type="match status" value="1"/>
</dbReference>
<evidence type="ECO:0000256" key="5">
    <source>
        <dbReference type="ARBA" id="ARBA00023172"/>
    </source>
</evidence>
<dbReference type="GO" id="GO:0015074">
    <property type="term" value="P:DNA integration"/>
    <property type="evidence" value="ECO:0007669"/>
    <property type="project" value="InterPro"/>
</dbReference>
<evidence type="ECO:0000256" key="3">
    <source>
        <dbReference type="ARBA" id="ARBA00022578"/>
    </source>
</evidence>
<protein>
    <submittedName>
        <fullName evidence="7">IS30 family transposase</fullName>
    </submittedName>
</protein>
<dbReference type="GO" id="GO:0003677">
    <property type="term" value="F:DNA binding"/>
    <property type="evidence" value="ECO:0007669"/>
    <property type="project" value="UniProtKB-KW"/>
</dbReference>
<dbReference type="InterPro" id="IPR001598">
    <property type="entry name" value="Transposase_IS30_CS"/>
</dbReference>
<comment type="caution">
    <text evidence="7">The sequence shown here is derived from an EMBL/GenBank/DDBJ whole genome shotgun (WGS) entry which is preliminary data.</text>
</comment>
<dbReference type="GO" id="GO:0004803">
    <property type="term" value="F:transposase activity"/>
    <property type="evidence" value="ECO:0007669"/>
    <property type="project" value="InterPro"/>
</dbReference>
<evidence type="ECO:0000256" key="2">
    <source>
        <dbReference type="ARBA" id="ARBA00006363"/>
    </source>
</evidence>
<keyword evidence="4" id="KW-0238">DNA-binding</keyword>
<name>A0A2H0D1N0_9BACT</name>
<dbReference type="PROSITE" id="PS50994">
    <property type="entry name" value="INTEGRASE"/>
    <property type="match status" value="1"/>
</dbReference>
<keyword evidence="3" id="KW-0815">Transposition</keyword>
<dbReference type="SUPFAM" id="SSF53098">
    <property type="entry name" value="Ribonuclease H-like"/>
    <property type="match status" value="1"/>
</dbReference>
<evidence type="ECO:0000313" key="8">
    <source>
        <dbReference type="Proteomes" id="UP000230159"/>
    </source>
</evidence>
<evidence type="ECO:0000313" key="7">
    <source>
        <dbReference type="EMBL" id="PIP75618.1"/>
    </source>
</evidence>
<comment type="similarity">
    <text evidence="2">Belongs to the transposase IS30 family.</text>
</comment>
<dbReference type="NCBIfam" id="NF033563">
    <property type="entry name" value="transpos_IS30"/>
    <property type="match status" value="1"/>
</dbReference>
<dbReference type="Pfam" id="PF13936">
    <property type="entry name" value="HTH_38"/>
    <property type="match status" value="1"/>
</dbReference>
<dbReference type="InterPro" id="IPR001584">
    <property type="entry name" value="Integrase_cat-core"/>
</dbReference>
<accession>A0A2H0D1N0</accession>
<feature type="domain" description="Integrase catalytic" evidence="6">
    <location>
        <begin position="167"/>
        <end position="329"/>
    </location>
</feature>
<organism evidence="7 8">
    <name type="scientific">Candidatus Kuenenbacteria bacterium CG22_combo_CG10-13_8_21_14_all_39_9</name>
    <dbReference type="NCBI Taxonomy" id="1974621"/>
    <lineage>
        <taxon>Bacteria</taxon>
        <taxon>Candidatus Kueneniibacteriota</taxon>
    </lineage>
</organism>
<dbReference type="AlphaFoldDB" id="A0A2H0D1N0"/>
<proteinExistence type="inferred from homology"/>
<dbReference type="PROSITE" id="PS01043">
    <property type="entry name" value="TRANSPOSASE_IS30"/>
    <property type="match status" value="1"/>
</dbReference>
<comment type="function">
    <text evidence="1">Required for the transposition of the insertion element.</text>
</comment>
<dbReference type="Pfam" id="PF00665">
    <property type="entry name" value="rve"/>
    <property type="match status" value="1"/>
</dbReference>
<dbReference type="InterPro" id="IPR053392">
    <property type="entry name" value="Transposase_IS30-like"/>
</dbReference>